<gene>
    <name evidence="5" type="primary">RvY_00565-1</name>
    <name evidence="5" type="synonym">RvY_00565.1</name>
    <name evidence="5" type="ORF">RvY_00565</name>
</gene>
<evidence type="ECO:0000256" key="3">
    <source>
        <dbReference type="ARBA" id="ARBA00022691"/>
    </source>
</evidence>
<organism evidence="5 6">
    <name type="scientific">Ramazzottius varieornatus</name>
    <name type="common">Water bear</name>
    <name type="synonym">Tardigrade</name>
    <dbReference type="NCBI Taxonomy" id="947166"/>
    <lineage>
        <taxon>Eukaryota</taxon>
        <taxon>Metazoa</taxon>
        <taxon>Ecdysozoa</taxon>
        <taxon>Tardigrada</taxon>
        <taxon>Eutardigrada</taxon>
        <taxon>Parachela</taxon>
        <taxon>Hypsibioidea</taxon>
        <taxon>Ramazzottiidae</taxon>
        <taxon>Ramazzottius</taxon>
    </lineage>
</organism>
<keyword evidence="1" id="KW-0489">Methyltransferase</keyword>
<feature type="domain" description="Methyltransferase type 11" evidence="4">
    <location>
        <begin position="129"/>
        <end position="228"/>
    </location>
</feature>
<dbReference type="AlphaFoldDB" id="A0A1D1UD78"/>
<accession>A0A1D1UD78</accession>
<comment type="caution">
    <text evidence="5">The sequence shown here is derived from an EMBL/GenBank/DDBJ whole genome shotgun (WGS) entry which is preliminary data.</text>
</comment>
<protein>
    <recommendedName>
        <fullName evidence="4">Methyltransferase type 11 domain-containing protein</fullName>
    </recommendedName>
</protein>
<keyword evidence="6" id="KW-1185">Reference proteome</keyword>
<evidence type="ECO:0000313" key="6">
    <source>
        <dbReference type="Proteomes" id="UP000186922"/>
    </source>
</evidence>
<keyword evidence="3" id="KW-0949">S-adenosyl-L-methionine</keyword>
<dbReference type="Pfam" id="PF08241">
    <property type="entry name" value="Methyltransf_11"/>
    <property type="match status" value="1"/>
</dbReference>
<evidence type="ECO:0000256" key="1">
    <source>
        <dbReference type="ARBA" id="ARBA00022603"/>
    </source>
</evidence>
<sequence length="318" mass="35888">MHRTKLRKFVKLPWHWMVEVFECWWRICLIPLRILAESLLYFSSFPDALLPSETNKAYSPTARGDPKSALKDSVHFWWASSATSAVMQRKFAKQILQPVVVETYSKVVLGRDISDAFPSHTPLLGARILEVQCGAGFLTELLMEAGAEVTGIDTDASVILAARAHWQKRKGISGRPTYLNMSARVLLEQRVDSYDVVVVTEPLDQLKNWKDQLPVCAKLVRQGGALIVTSANRTPAGLIWNIVGLEQVLGCVSGRKAKRFRNFVKEKEVMAVFRETQLIPTMFSGIVPFGLRRQTIKWHQTVYHGTGFLVVAKSPEFY</sequence>
<reference evidence="5 6" key="1">
    <citation type="journal article" date="2016" name="Nat. Commun.">
        <title>Extremotolerant tardigrade genome and improved radiotolerance of human cultured cells by tardigrade-unique protein.</title>
        <authorList>
            <person name="Hashimoto T."/>
            <person name="Horikawa D.D."/>
            <person name="Saito Y."/>
            <person name="Kuwahara H."/>
            <person name="Kozuka-Hata H."/>
            <person name="Shin-I T."/>
            <person name="Minakuchi Y."/>
            <person name="Ohishi K."/>
            <person name="Motoyama A."/>
            <person name="Aizu T."/>
            <person name="Enomoto A."/>
            <person name="Kondo K."/>
            <person name="Tanaka S."/>
            <person name="Hara Y."/>
            <person name="Koshikawa S."/>
            <person name="Sagara H."/>
            <person name="Miura T."/>
            <person name="Yokobori S."/>
            <person name="Miyagawa K."/>
            <person name="Suzuki Y."/>
            <person name="Kubo T."/>
            <person name="Oyama M."/>
            <person name="Kohara Y."/>
            <person name="Fujiyama A."/>
            <person name="Arakawa K."/>
            <person name="Katayama T."/>
            <person name="Toyoda A."/>
            <person name="Kunieda T."/>
        </authorList>
    </citation>
    <scope>NUCLEOTIDE SEQUENCE [LARGE SCALE GENOMIC DNA]</scope>
    <source>
        <strain evidence="5 6">YOKOZUNA-1</strain>
    </source>
</reference>
<dbReference type="Gene3D" id="3.40.50.150">
    <property type="entry name" value="Vaccinia Virus protein VP39"/>
    <property type="match status" value="1"/>
</dbReference>
<evidence type="ECO:0000259" key="4">
    <source>
        <dbReference type="Pfam" id="PF08241"/>
    </source>
</evidence>
<dbReference type="SUPFAM" id="SSF53335">
    <property type="entry name" value="S-adenosyl-L-methionine-dependent methyltransferases"/>
    <property type="match status" value="1"/>
</dbReference>
<dbReference type="GO" id="GO:0032259">
    <property type="term" value="P:methylation"/>
    <property type="evidence" value="ECO:0007669"/>
    <property type="project" value="UniProtKB-KW"/>
</dbReference>
<keyword evidence="2" id="KW-0808">Transferase</keyword>
<dbReference type="EMBL" id="BDGG01000001">
    <property type="protein sequence ID" value="GAU87764.1"/>
    <property type="molecule type" value="Genomic_DNA"/>
</dbReference>
<proteinExistence type="predicted"/>
<dbReference type="OrthoDB" id="3265906at2759"/>
<evidence type="ECO:0000313" key="5">
    <source>
        <dbReference type="EMBL" id="GAU87764.1"/>
    </source>
</evidence>
<dbReference type="PANTHER" id="PTHR43464">
    <property type="entry name" value="METHYLTRANSFERASE"/>
    <property type="match status" value="1"/>
</dbReference>
<dbReference type="GO" id="GO:0008757">
    <property type="term" value="F:S-adenosylmethionine-dependent methyltransferase activity"/>
    <property type="evidence" value="ECO:0007669"/>
    <property type="project" value="InterPro"/>
</dbReference>
<dbReference type="InterPro" id="IPR013216">
    <property type="entry name" value="Methyltransf_11"/>
</dbReference>
<dbReference type="InterPro" id="IPR029063">
    <property type="entry name" value="SAM-dependent_MTases_sf"/>
</dbReference>
<dbReference type="Proteomes" id="UP000186922">
    <property type="component" value="Unassembled WGS sequence"/>
</dbReference>
<dbReference type="CDD" id="cd02440">
    <property type="entry name" value="AdoMet_MTases"/>
    <property type="match status" value="1"/>
</dbReference>
<dbReference type="PANTHER" id="PTHR43464:SF19">
    <property type="entry name" value="UBIQUINONE BIOSYNTHESIS O-METHYLTRANSFERASE, MITOCHONDRIAL"/>
    <property type="match status" value="1"/>
</dbReference>
<dbReference type="STRING" id="947166.A0A1D1UD78"/>
<evidence type="ECO:0000256" key="2">
    <source>
        <dbReference type="ARBA" id="ARBA00022679"/>
    </source>
</evidence>
<name>A0A1D1UD78_RAMVA</name>